<comment type="caution">
    <text evidence="1">The sequence shown here is derived from an EMBL/GenBank/DDBJ whole genome shotgun (WGS) entry which is preliminary data.</text>
</comment>
<organism evidence="1 2">
    <name type="scientific">Acanthoscelides obtectus</name>
    <name type="common">Bean weevil</name>
    <name type="synonym">Bruchus obtectus</name>
    <dbReference type="NCBI Taxonomy" id="200917"/>
    <lineage>
        <taxon>Eukaryota</taxon>
        <taxon>Metazoa</taxon>
        <taxon>Ecdysozoa</taxon>
        <taxon>Arthropoda</taxon>
        <taxon>Hexapoda</taxon>
        <taxon>Insecta</taxon>
        <taxon>Pterygota</taxon>
        <taxon>Neoptera</taxon>
        <taxon>Endopterygota</taxon>
        <taxon>Coleoptera</taxon>
        <taxon>Polyphaga</taxon>
        <taxon>Cucujiformia</taxon>
        <taxon>Chrysomeloidea</taxon>
        <taxon>Chrysomelidae</taxon>
        <taxon>Bruchinae</taxon>
        <taxon>Bruchini</taxon>
        <taxon>Acanthoscelides</taxon>
    </lineage>
</organism>
<keyword evidence="2" id="KW-1185">Reference proteome</keyword>
<sequence>MTLQQTKIKLSLFVAISCDESTDIVNCA</sequence>
<protein>
    <submittedName>
        <fullName evidence="1">Uncharacterized protein</fullName>
    </submittedName>
</protein>
<accession>A0A9P0PQT6</accession>
<reference evidence="1" key="1">
    <citation type="submission" date="2022-03" db="EMBL/GenBank/DDBJ databases">
        <authorList>
            <person name="Sayadi A."/>
        </authorList>
    </citation>
    <scope>NUCLEOTIDE SEQUENCE</scope>
</reference>
<evidence type="ECO:0000313" key="2">
    <source>
        <dbReference type="Proteomes" id="UP001152888"/>
    </source>
</evidence>
<evidence type="ECO:0000313" key="1">
    <source>
        <dbReference type="EMBL" id="CAH1995485.1"/>
    </source>
</evidence>
<dbReference type="EMBL" id="CAKOFQ010007229">
    <property type="protein sequence ID" value="CAH1995485.1"/>
    <property type="molecule type" value="Genomic_DNA"/>
</dbReference>
<proteinExistence type="predicted"/>
<dbReference type="Proteomes" id="UP001152888">
    <property type="component" value="Unassembled WGS sequence"/>
</dbReference>
<name>A0A9P0PQT6_ACAOB</name>
<gene>
    <name evidence="1" type="ORF">ACAOBT_LOCUS22641</name>
</gene>
<dbReference type="AlphaFoldDB" id="A0A9P0PQT6"/>